<feature type="transmembrane region" description="Helical" evidence="9">
    <location>
        <begin position="265"/>
        <end position="289"/>
    </location>
</feature>
<dbReference type="AlphaFoldDB" id="A0ABD5MIJ4"/>
<feature type="transmembrane region" description="Helical" evidence="9">
    <location>
        <begin position="71"/>
        <end position="91"/>
    </location>
</feature>
<dbReference type="EMBL" id="JBHMAJ010000001">
    <property type="protein sequence ID" value="MFB9823083.1"/>
    <property type="molecule type" value="Genomic_DNA"/>
</dbReference>
<comment type="similarity">
    <text evidence="2">Belongs to the TrkH potassium transport family.</text>
</comment>
<evidence type="ECO:0000256" key="9">
    <source>
        <dbReference type="SAM" id="Phobius"/>
    </source>
</evidence>
<evidence type="ECO:0000256" key="6">
    <source>
        <dbReference type="ARBA" id="ARBA00022989"/>
    </source>
</evidence>
<dbReference type="GeneID" id="67209370"/>
<feature type="transmembrane region" description="Helical" evidence="9">
    <location>
        <begin position="199"/>
        <end position="218"/>
    </location>
</feature>
<accession>A0ABD5MIJ4</accession>
<evidence type="ECO:0000256" key="2">
    <source>
        <dbReference type="ARBA" id="ARBA00009137"/>
    </source>
</evidence>
<comment type="subcellular location">
    <subcellularLocation>
        <location evidence="1">Cell membrane</location>
        <topology evidence="1">Multi-pass membrane protein</topology>
    </subcellularLocation>
</comment>
<evidence type="ECO:0000256" key="3">
    <source>
        <dbReference type="ARBA" id="ARBA00022448"/>
    </source>
</evidence>
<dbReference type="PANTHER" id="PTHR32024">
    <property type="entry name" value="TRK SYSTEM POTASSIUM UPTAKE PROTEIN TRKG-RELATED"/>
    <property type="match status" value="1"/>
</dbReference>
<dbReference type="InterPro" id="IPR003445">
    <property type="entry name" value="Cat_transpt"/>
</dbReference>
<feature type="transmembrane region" description="Helical" evidence="9">
    <location>
        <begin position="446"/>
        <end position="466"/>
    </location>
</feature>
<feature type="transmembrane region" description="Helical" evidence="9">
    <location>
        <begin position="386"/>
        <end position="410"/>
    </location>
</feature>
<evidence type="ECO:0000313" key="11">
    <source>
        <dbReference type="Proteomes" id="UP001589595"/>
    </source>
</evidence>
<dbReference type="GO" id="GO:0030001">
    <property type="term" value="P:metal ion transport"/>
    <property type="evidence" value="ECO:0007669"/>
    <property type="project" value="UniProtKB-ARBA"/>
</dbReference>
<keyword evidence="4" id="KW-1003">Cell membrane</keyword>
<keyword evidence="5 9" id="KW-0812">Transmembrane</keyword>
<dbReference type="RefSeq" id="WP_222922153.1">
    <property type="nucleotide sequence ID" value="NZ_CP082286.1"/>
</dbReference>
<evidence type="ECO:0000256" key="1">
    <source>
        <dbReference type="ARBA" id="ARBA00004651"/>
    </source>
</evidence>
<evidence type="ECO:0000256" key="7">
    <source>
        <dbReference type="ARBA" id="ARBA00023065"/>
    </source>
</evidence>
<evidence type="ECO:0000313" key="10">
    <source>
        <dbReference type="EMBL" id="MFB9823083.1"/>
    </source>
</evidence>
<evidence type="ECO:0000256" key="4">
    <source>
        <dbReference type="ARBA" id="ARBA00022475"/>
    </source>
</evidence>
<dbReference type="PANTHER" id="PTHR32024:SF2">
    <property type="entry name" value="TRK SYSTEM POTASSIUM UPTAKE PROTEIN TRKG-RELATED"/>
    <property type="match status" value="1"/>
</dbReference>
<evidence type="ECO:0000256" key="8">
    <source>
        <dbReference type="ARBA" id="ARBA00023136"/>
    </source>
</evidence>
<feature type="transmembrane region" description="Helical" evidence="9">
    <location>
        <begin position="12"/>
        <end position="34"/>
    </location>
</feature>
<sequence>MNLRVEYRASLSLVGTVVRYLSVPLVAPLLVSVYYGESVAPFLVTIALALAVGTGLERLDPEPDLGAREGFLMVATTWLAVGLVGAVPYLIEAHGIPGIVAPLAPASTLANPVNALFESMSGFTTTGATVLGDISFDTHGRGIMLWRQLTQWLGGMGIVVLAVAILPELSVGGAQLMDAEAPGPGIEKLTPRIAETARVLWGVYAGITALEIVLLYGMHLAGPALGMPGLAPNMTLYNAVAHGLTTMPTGGFSPEARSIEAFSAAVQWVIIPFMVAAGINFALFWGVVTGDPRRMLRDVEFRTFIGAMGVIAALVTGLLFAGAFVAAAPAGETYDAAYLSAVTGAISGSIEPSLRHAAFQTVSIVTTTGYASMDFNTWSAPAQYTLLFAMFIGGSAGSTGGGIKVIRWVVILKSLRRELFTTAHPDAVRPVRLNGRALDERGVRGIFAFTLLYLVLFLVSTLVLFLDGTRLPETVSVLETMSAVAATLGNVGPGFGVVGPMGSYLGFTDASRLYMVFLMWIGRLEIIPVLVCLTPEYWRR</sequence>
<proteinExistence type="inferred from homology"/>
<name>A0ABD5MIJ4_9EURY</name>
<feature type="transmembrane region" description="Helical" evidence="9">
    <location>
        <begin position="40"/>
        <end position="59"/>
    </location>
</feature>
<feature type="transmembrane region" description="Helical" evidence="9">
    <location>
        <begin position="301"/>
        <end position="328"/>
    </location>
</feature>
<reference evidence="10" key="1">
    <citation type="submission" date="2024-09" db="EMBL/GenBank/DDBJ databases">
        <authorList>
            <person name="Sun Q."/>
        </authorList>
    </citation>
    <scope>NUCLEOTIDE SEQUENCE [LARGE SCALE GENOMIC DNA]</scope>
    <source>
        <strain evidence="10">JCM 31273</strain>
    </source>
</reference>
<comment type="caution">
    <text evidence="10">The sequence shown here is derived from an EMBL/GenBank/DDBJ whole genome shotgun (WGS) entry which is preliminary data.</text>
</comment>
<protein>
    <submittedName>
        <fullName evidence="10">TrkH family potassium uptake protein</fullName>
    </submittedName>
</protein>
<feature type="transmembrane region" description="Helical" evidence="9">
    <location>
        <begin position="149"/>
        <end position="167"/>
    </location>
</feature>
<dbReference type="GO" id="GO:0005886">
    <property type="term" value="C:plasma membrane"/>
    <property type="evidence" value="ECO:0007669"/>
    <property type="project" value="UniProtKB-SubCell"/>
</dbReference>
<keyword evidence="3" id="KW-0813">Transport</keyword>
<gene>
    <name evidence="10" type="ORF">ACFFOL_02615</name>
</gene>
<evidence type="ECO:0000256" key="5">
    <source>
        <dbReference type="ARBA" id="ARBA00022692"/>
    </source>
</evidence>
<organism evidence="10 11">
    <name type="scientific">Halobaculum roseum</name>
    <dbReference type="NCBI Taxonomy" id="2175149"/>
    <lineage>
        <taxon>Archaea</taxon>
        <taxon>Methanobacteriati</taxon>
        <taxon>Methanobacteriota</taxon>
        <taxon>Stenosarchaea group</taxon>
        <taxon>Halobacteria</taxon>
        <taxon>Halobacteriales</taxon>
        <taxon>Haloferacaceae</taxon>
        <taxon>Halobaculum</taxon>
    </lineage>
</organism>
<keyword evidence="7" id="KW-0406">Ion transport</keyword>
<dbReference type="Pfam" id="PF02386">
    <property type="entry name" value="TrkH"/>
    <property type="match status" value="1"/>
</dbReference>
<keyword evidence="8 9" id="KW-0472">Membrane</keyword>
<keyword evidence="11" id="KW-1185">Reference proteome</keyword>
<feature type="transmembrane region" description="Helical" evidence="9">
    <location>
        <begin position="513"/>
        <end position="533"/>
    </location>
</feature>
<keyword evidence="6 9" id="KW-1133">Transmembrane helix</keyword>
<dbReference type="Proteomes" id="UP001589595">
    <property type="component" value="Unassembled WGS sequence"/>
</dbReference>